<protein>
    <submittedName>
        <fullName evidence="2">Uncharacterized protein</fullName>
    </submittedName>
</protein>
<proteinExistence type="predicted"/>
<feature type="compositionally biased region" description="Acidic residues" evidence="1">
    <location>
        <begin position="14"/>
        <end position="30"/>
    </location>
</feature>
<evidence type="ECO:0000313" key="3">
    <source>
        <dbReference type="Proteomes" id="UP000663861"/>
    </source>
</evidence>
<evidence type="ECO:0000256" key="1">
    <source>
        <dbReference type="SAM" id="MobiDB-lite"/>
    </source>
</evidence>
<dbReference type="Proteomes" id="UP000663861">
    <property type="component" value="Unassembled WGS sequence"/>
</dbReference>
<accession>A0A8H3HEB5</accession>
<feature type="region of interest" description="Disordered" evidence="1">
    <location>
        <begin position="145"/>
        <end position="164"/>
    </location>
</feature>
<feature type="compositionally biased region" description="Polar residues" evidence="1">
    <location>
        <begin position="33"/>
        <end position="48"/>
    </location>
</feature>
<organism evidence="2 3">
    <name type="scientific">Rhizoctonia solani</name>
    <dbReference type="NCBI Taxonomy" id="456999"/>
    <lineage>
        <taxon>Eukaryota</taxon>
        <taxon>Fungi</taxon>
        <taxon>Dikarya</taxon>
        <taxon>Basidiomycota</taxon>
        <taxon>Agaricomycotina</taxon>
        <taxon>Agaricomycetes</taxon>
        <taxon>Cantharellales</taxon>
        <taxon>Ceratobasidiaceae</taxon>
        <taxon>Rhizoctonia</taxon>
    </lineage>
</organism>
<feature type="compositionally biased region" description="Polar residues" evidence="1">
    <location>
        <begin position="70"/>
        <end position="80"/>
    </location>
</feature>
<feature type="compositionally biased region" description="Polar residues" evidence="1">
    <location>
        <begin position="145"/>
        <end position="154"/>
    </location>
</feature>
<evidence type="ECO:0000313" key="2">
    <source>
        <dbReference type="EMBL" id="CAE6523284.1"/>
    </source>
</evidence>
<dbReference type="EMBL" id="CAJMWY010004196">
    <property type="protein sequence ID" value="CAE6523284.1"/>
    <property type="molecule type" value="Genomic_DNA"/>
</dbReference>
<reference evidence="2" key="1">
    <citation type="submission" date="2021-01" db="EMBL/GenBank/DDBJ databases">
        <authorList>
            <person name="Kaushik A."/>
        </authorList>
    </citation>
    <scope>NUCLEOTIDE SEQUENCE</scope>
    <source>
        <strain evidence="2">AG4-RS23</strain>
    </source>
</reference>
<gene>
    <name evidence="2" type="ORF">RDB_LOCUS159942</name>
</gene>
<feature type="region of interest" description="Disordered" evidence="1">
    <location>
        <begin position="1"/>
        <end position="96"/>
    </location>
</feature>
<comment type="caution">
    <text evidence="2">The sequence shown here is derived from an EMBL/GenBank/DDBJ whole genome shotgun (WGS) entry which is preliminary data.</text>
</comment>
<name>A0A8H3HEB5_9AGAM</name>
<dbReference type="AlphaFoldDB" id="A0A8H3HEB5"/>
<sequence>MPVDKQSPPLFREDSEEPIDMISIEGEDDSLDKSSSQGGSTVESTPSASFPGVVGNSKNHRSGMPPRRVSASQPVHNSGSLRLRNETKLTLRRRTSSLIRSSDSMDSLVSVKALPKSTSRKASVKRKLEVSDDVHRVRKKLSLPISETSETISPNEPLPGRKSDGQIDYGYYIAKYLNQRHYNDD</sequence>